<dbReference type="PANTHER" id="PTHR48083">
    <property type="entry name" value="MEDIUM-CHAIN SPECIFIC ACYL-COA DEHYDROGENASE, MITOCHONDRIAL-RELATED"/>
    <property type="match status" value="1"/>
</dbReference>
<dbReference type="Gene3D" id="2.40.110.10">
    <property type="entry name" value="Butyryl-CoA Dehydrogenase, subunit A, domain 2"/>
    <property type="match status" value="1"/>
</dbReference>
<accession>A0A5D3G001</accession>
<reference evidence="8 9" key="1">
    <citation type="submission" date="2019-08" db="EMBL/GenBank/DDBJ databases">
        <title>Actinomadura sp. nov. CYP1-5 isolated from mountain soil.</title>
        <authorList>
            <person name="Songsumanus A."/>
            <person name="Kuncharoen N."/>
            <person name="Kudo T."/>
            <person name="Yuki M."/>
            <person name="Igarashi Y."/>
            <person name="Tanasupawat S."/>
        </authorList>
    </citation>
    <scope>NUCLEOTIDE SEQUENCE [LARGE SCALE GENOMIC DNA]</scope>
    <source>
        <strain evidence="8 9">CYP1-5</strain>
    </source>
</reference>
<dbReference type="Gene3D" id="1.20.140.10">
    <property type="entry name" value="Butyryl-CoA Dehydrogenase, subunit A, domain 3"/>
    <property type="match status" value="1"/>
</dbReference>
<dbReference type="InterPro" id="IPR050741">
    <property type="entry name" value="Acyl-CoA_dehydrogenase"/>
</dbReference>
<dbReference type="SUPFAM" id="SSF56645">
    <property type="entry name" value="Acyl-CoA dehydrogenase NM domain-like"/>
    <property type="match status" value="1"/>
</dbReference>
<organism evidence="8 9">
    <name type="scientific">Actinomadura decatromicini</name>
    <dbReference type="NCBI Taxonomy" id="2604572"/>
    <lineage>
        <taxon>Bacteria</taxon>
        <taxon>Bacillati</taxon>
        <taxon>Actinomycetota</taxon>
        <taxon>Actinomycetes</taxon>
        <taxon>Streptosporangiales</taxon>
        <taxon>Thermomonosporaceae</taxon>
        <taxon>Actinomadura</taxon>
    </lineage>
</organism>
<evidence type="ECO:0000313" key="8">
    <source>
        <dbReference type="EMBL" id="TYK53558.1"/>
    </source>
</evidence>
<evidence type="ECO:0000256" key="5">
    <source>
        <dbReference type="RuleBase" id="RU362125"/>
    </source>
</evidence>
<dbReference type="InterPro" id="IPR036250">
    <property type="entry name" value="AcylCo_DH-like_C"/>
</dbReference>
<dbReference type="EMBL" id="VSRQ01000001">
    <property type="protein sequence ID" value="TYK53558.1"/>
    <property type="molecule type" value="Genomic_DNA"/>
</dbReference>
<proteinExistence type="inferred from homology"/>
<feature type="domain" description="Acyl-CoA oxidase/dehydrogenase middle" evidence="7">
    <location>
        <begin position="85"/>
        <end position="180"/>
    </location>
</feature>
<dbReference type="GO" id="GO:0005737">
    <property type="term" value="C:cytoplasm"/>
    <property type="evidence" value="ECO:0007669"/>
    <property type="project" value="TreeGrafter"/>
</dbReference>
<comment type="caution">
    <text evidence="8">The sequence shown here is derived from an EMBL/GenBank/DDBJ whole genome shotgun (WGS) entry which is preliminary data.</text>
</comment>
<dbReference type="InterPro" id="IPR006091">
    <property type="entry name" value="Acyl-CoA_Oxase/DH_mid-dom"/>
</dbReference>
<sequence>MWRALGKLGVLDGLYDAAEVNTAEVDTKRLDVLLTELDARQPLGTVLAVCVQVASAIPLLRSAAHVSPLARTVAAEAQRGEAVLALAATDAAASGSALMNMGTRARIDDDGVTISGGKDWIANGGACDYALVLARHRPARHFTSFCWTLVPARHPGVRRERAATRHFAGADVAHLRFADVRLDRAHVIGRPGRALAEFARHIGAERLAGALWARALCRRVLRDTHRYLSERPADGGSLWHNQAVRERFARCLVEWSRLDAMCAAHTATAHTGGTSAITDGMVLKAAYAQSADRILGECADLRGAEAFSDGPFGDGGLAGLRAQAAMFGIAGGATGAMLAAIADNAADLLGAGARGEAEVPWQRSG</sequence>
<evidence type="ECO:0000259" key="6">
    <source>
        <dbReference type="Pfam" id="PF00441"/>
    </source>
</evidence>
<keyword evidence="9" id="KW-1185">Reference proteome</keyword>
<evidence type="ECO:0000256" key="1">
    <source>
        <dbReference type="ARBA" id="ARBA00009347"/>
    </source>
</evidence>
<protein>
    <submittedName>
        <fullName evidence="8">Acyl-CoA dehydrogenase</fullName>
    </submittedName>
</protein>
<keyword evidence="4 5" id="KW-0560">Oxidoreductase</keyword>
<dbReference type="InterPro" id="IPR009075">
    <property type="entry name" value="AcylCo_DH/oxidase_C"/>
</dbReference>
<evidence type="ECO:0000256" key="3">
    <source>
        <dbReference type="ARBA" id="ARBA00022827"/>
    </source>
</evidence>
<evidence type="ECO:0000259" key="7">
    <source>
        <dbReference type="Pfam" id="PF02770"/>
    </source>
</evidence>
<dbReference type="InterPro" id="IPR009100">
    <property type="entry name" value="AcylCoA_DH/oxidase_NM_dom_sf"/>
</dbReference>
<dbReference type="GO" id="GO:0003995">
    <property type="term" value="F:acyl-CoA dehydrogenase activity"/>
    <property type="evidence" value="ECO:0007669"/>
    <property type="project" value="TreeGrafter"/>
</dbReference>
<keyword evidence="2 5" id="KW-0285">Flavoprotein</keyword>
<dbReference type="AlphaFoldDB" id="A0A5D3G001"/>
<comment type="similarity">
    <text evidence="1 5">Belongs to the acyl-CoA dehydrogenase family.</text>
</comment>
<feature type="domain" description="Acyl-CoA dehydrogenase/oxidase C-terminal" evidence="6">
    <location>
        <begin position="202"/>
        <end position="344"/>
    </location>
</feature>
<evidence type="ECO:0000313" key="9">
    <source>
        <dbReference type="Proteomes" id="UP000323505"/>
    </source>
</evidence>
<dbReference type="Proteomes" id="UP000323505">
    <property type="component" value="Unassembled WGS sequence"/>
</dbReference>
<evidence type="ECO:0000256" key="2">
    <source>
        <dbReference type="ARBA" id="ARBA00022630"/>
    </source>
</evidence>
<dbReference type="SUPFAM" id="SSF47203">
    <property type="entry name" value="Acyl-CoA dehydrogenase C-terminal domain-like"/>
    <property type="match status" value="1"/>
</dbReference>
<evidence type="ECO:0000256" key="4">
    <source>
        <dbReference type="ARBA" id="ARBA00023002"/>
    </source>
</evidence>
<dbReference type="PANTHER" id="PTHR48083:SF2">
    <property type="entry name" value="MEDIUM-CHAIN SPECIFIC ACYL-COA DEHYDROGENASE, MITOCHONDRIAL"/>
    <property type="match status" value="1"/>
</dbReference>
<keyword evidence="3 5" id="KW-0274">FAD</keyword>
<name>A0A5D3G001_9ACTN</name>
<dbReference type="GO" id="GO:0033539">
    <property type="term" value="P:fatty acid beta-oxidation using acyl-CoA dehydrogenase"/>
    <property type="evidence" value="ECO:0007669"/>
    <property type="project" value="TreeGrafter"/>
</dbReference>
<dbReference type="Pfam" id="PF02770">
    <property type="entry name" value="Acyl-CoA_dh_M"/>
    <property type="match status" value="1"/>
</dbReference>
<dbReference type="InterPro" id="IPR046373">
    <property type="entry name" value="Acyl-CoA_Oxase/DH_mid-dom_sf"/>
</dbReference>
<dbReference type="Pfam" id="PF00441">
    <property type="entry name" value="Acyl-CoA_dh_1"/>
    <property type="match status" value="1"/>
</dbReference>
<gene>
    <name evidence="8" type="ORF">FXF68_01050</name>
</gene>
<comment type="cofactor">
    <cofactor evidence="5">
        <name>FAD</name>
        <dbReference type="ChEBI" id="CHEBI:57692"/>
    </cofactor>
</comment>